<feature type="domain" description="FAD/NAD(P)-binding" evidence="5">
    <location>
        <begin position="7"/>
        <end position="297"/>
    </location>
</feature>
<dbReference type="Pfam" id="PF07992">
    <property type="entry name" value="Pyr_redox_2"/>
    <property type="match status" value="1"/>
</dbReference>
<dbReference type="OrthoDB" id="9767928at2"/>
<dbReference type="RefSeq" id="WP_128199910.1">
    <property type="nucleotide sequence ID" value="NZ_SACT01000007.1"/>
</dbReference>
<dbReference type="InterPro" id="IPR051169">
    <property type="entry name" value="NADH-Q_oxidoreductase"/>
</dbReference>
<name>A0A3S2TKI3_9BURK</name>
<dbReference type="EMBL" id="SACT01000007">
    <property type="protein sequence ID" value="RVT49738.1"/>
    <property type="molecule type" value="Genomic_DNA"/>
</dbReference>
<dbReference type="GO" id="GO:0003955">
    <property type="term" value="F:NAD(P)H dehydrogenase (quinone) activity"/>
    <property type="evidence" value="ECO:0007669"/>
    <property type="project" value="TreeGrafter"/>
</dbReference>
<keyword evidence="7" id="KW-1185">Reference proteome</keyword>
<evidence type="ECO:0000256" key="2">
    <source>
        <dbReference type="ARBA" id="ARBA00022630"/>
    </source>
</evidence>
<evidence type="ECO:0000256" key="4">
    <source>
        <dbReference type="ARBA" id="ARBA00023002"/>
    </source>
</evidence>
<gene>
    <name evidence="6" type="ORF">ENE75_19050</name>
</gene>
<protein>
    <submittedName>
        <fullName evidence="6">Pyridine nucleotide-disulfide oxidoreductase</fullName>
    </submittedName>
</protein>
<proteinExistence type="predicted"/>
<keyword evidence="2" id="KW-0285">Flavoprotein</keyword>
<dbReference type="InterPro" id="IPR023753">
    <property type="entry name" value="FAD/NAD-binding_dom"/>
</dbReference>
<evidence type="ECO:0000256" key="1">
    <source>
        <dbReference type="ARBA" id="ARBA00001974"/>
    </source>
</evidence>
<comment type="caution">
    <text evidence="6">The sequence shown here is derived from an EMBL/GenBank/DDBJ whole genome shotgun (WGS) entry which is preliminary data.</text>
</comment>
<organism evidence="6 7">
    <name type="scientific">Rubrivivax albus</name>
    <dbReference type="NCBI Taxonomy" id="2499835"/>
    <lineage>
        <taxon>Bacteria</taxon>
        <taxon>Pseudomonadati</taxon>
        <taxon>Pseudomonadota</taxon>
        <taxon>Betaproteobacteria</taxon>
        <taxon>Burkholderiales</taxon>
        <taxon>Sphaerotilaceae</taxon>
        <taxon>Rubrivivax</taxon>
    </lineage>
</organism>
<dbReference type="Gene3D" id="3.50.50.100">
    <property type="match status" value="1"/>
</dbReference>
<dbReference type="GO" id="GO:0019646">
    <property type="term" value="P:aerobic electron transport chain"/>
    <property type="evidence" value="ECO:0007669"/>
    <property type="project" value="TreeGrafter"/>
</dbReference>
<evidence type="ECO:0000259" key="5">
    <source>
        <dbReference type="Pfam" id="PF07992"/>
    </source>
</evidence>
<dbReference type="SUPFAM" id="SSF51905">
    <property type="entry name" value="FAD/NAD(P)-binding domain"/>
    <property type="match status" value="2"/>
</dbReference>
<dbReference type="NCBIfam" id="TIGR03169">
    <property type="entry name" value="Nterm_to_SelD"/>
    <property type="match status" value="1"/>
</dbReference>
<dbReference type="InterPro" id="IPR017584">
    <property type="entry name" value="Pyridine_nucleo_diS_OxRdtase_N"/>
</dbReference>
<dbReference type="AlphaFoldDB" id="A0A3S2TKI3"/>
<dbReference type="InterPro" id="IPR036188">
    <property type="entry name" value="FAD/NAD-bd_sf"/>
</dbReference>
<dbReference type="Proteomes" id="UP000288178">
    <property type="component" value="Unassembled WGS sequence"/>
</dbReference>
<accession>A0A3S2TKI3</accession>
<sequence>MKRLLLAGGGHAHVHVLTALAREPLPGVEVLLVTPFARQMYSGMLPGWVAGHYGEDQIVIPLPALALAAGVQLIDGRIAGLDANARRATLADGRVIDYDLLSLDTGPVMDRDAIPGAREHALFLRPVEHFVRLFETLLARALAEPLDLAVVGAGAGGVEIALALAWRLQREGAATRVSLVAGADGPLAGFAEGVRQPVLRALQRHRVTLLPHTCTAIEAGRLTLSNGTRLACDVPLLAVGTSAPPWLQGSGLALDECGFVATGATLQSTSHPEVFAAGDVATRMDAPHPKSGVYAVRAGPPLALNLRRALAGGALQPYMPQARTLYLLSTGRRHAVASWGPWATSGRWVWWWKDRIDRGFIRRYGGSA</sequence>
<evidence type="ECO:0000256" key="3">
    <source>
        <dbReference type="ARBA" id="ARBA00022827"/>
    </source>
</evidence>
<evidence type="ECO:0000313" key="7">
    <source>
        <dbReference type="Proteomes" id="UP000288178"/>
    </source>
</evidence>
<keyword evidence="3" id="KW-0274">FAD</keyword>
<keyword evidence="4" id="KW-0560">Oxidoreductase</keyword>
<dbReference type="PANTHER" id="PTHR42913">
    <property type="entry name" value="APOPTOSIS-INDUCING FACTOR 1"/>
    <property type="match status" value="1"/>
</dbReference>
<comment type="cofactor">
    <cofactor evidence="1">
        <name>FAD</name>
        <dbReference type="ChEBI" id="CHEBI:57692"/>
    </cofactor>
</comment>
<reference evidence="6 7" key="1">
    <citation type="submission" date="2019-01" db="EMBL/GenBank/DDBJ databases">
        <authorList>
            <person name="Chen W.-M."/>
        </authorList>
    </citation>
    <scope>NUCLEOTIDE SEQUENCE [LARGE SCALE GENOMIC DNA]</scope>
    <source>
        <strain evidence="6 7">ICH-3</strain>
    </source>
</reference>
<dbReference type="PANTHER" id="PTHR42913:SF9">
    <property type="entry name" value="SLR1591 PROTEIN"/>
    <property type="match status" value="1"/>
</dbReference>
<evidence type="ECO:0000313" key="6">
    <source>
        <dbReference type="EMBL" id="RVT49738.1"/>
    </source>
</evidence>
<dbReference type="PRINTS" id="PR00368">
    <property type="entry name" value="FADPNR"/>
</dbReference>